<protein>
    <submittedName>
        <fullName evidence="2">Uncharacterized protein</fullName>
    </submittedName>
</protein>
<comment type="caution">
    <text evidence="2">The sequence shown here is derived from an EMBL/GenBank/DDBJ whole genome shotgun (WGS) entry which is preliminary data.</text>
</comment>
<gene>
    <name evidence="2" type="ORF">COX36_00755</name>
</gene>
<feature type="transmembrane region" description="Helical" evidence="1">
    <location>
        <begin position="35"/>
        <end position="55"/>
    </location>
</feature>
<evidence type="ECO:0000313" key="2">
    <source>
        <dbReference type="EMBL" id="PIP23898.1"/>
    </source>
</evidence>
<sequence length="104" mass="12390">LQIWEEIYIYHQATFRFLFPTIIVLIGLILHSWRFVMYSVVGIYCGWLDILYYWLQGKALPKVYSWLIFSPTSSYLVIFAITALLFAMFVDALVQRFDYAVHNH</sequence>
<accession>A0A2G9YXC7</accession>
<feature type="transmembrane region" description="Helical" evidence="1">
    <location>
        <begin position="13"/>
        <end position="30"/>
    </location>
</feature>
<keyword evidence="1" id="KW-0812">Transmembrane</keyword>
<dbReference type="AlphaFoldDB" id="A0A2G9YXC7"/>
<dbReference type="Proteomes" id="UP000230273">
    <property type="component" value="Unassembled WGS sequence"/>
</dbReference>
<evidence type="ECO:0000313" key="3">
    <source>
        <dbReference type="Proteomes" id="UP000230273"/>
    </source>
</evidence>
<evidence type="ECO:0000256" key="1">
    <source>
        <dbReference type="SAM" id="Phobius"/>
    </source>
</evidence>
<reference evidence="2 3" key="1">
    <citation type="submission" date="2017-09" db="EMBL/GenBank/DDBJ databases">
        <title>Depth-based differentiation of microbial function through sediment-hosted aquifers and enrichment of novel symbionts in the deep terrestrial subsurface.</title>
        <authorList>
            <person name="Probst A.J."/>
            <person name="Ladd B."/>
            <person name="Jarett J.K."/>
            <person name="Geller-Mcgrath D.E."/>
            <person name="Sieber C.M."/>
            <person name="Emerson J.B."/>
            <person name="Anantharaman K."/>
            <person name="Thomas B.C."/>
            <person name="Malmstrom R."/>
            <person name="Stieglmeier M."/>
            <person name="Klingl A."/>
            <person name="Woyke T."/>
            <person name="Ryan C.M."/>
            <person name="Banfield J.F."/>
        </authorList>
    </citation>
    <scope>NUCLEOTIDE SEQUENCE [LARGE SCALE GENOMIC DNA]</scope>
    <source>
        <strain evidence="2">CG23_combo_of_CG06-09_8_20_14_all_38_19</strain>
    </source>
</reference>
<keyword evidence="1" id="KW-1133">Transmembrane helix</keyword>
<name>A0A2G9YXC7_9BACT</name>
<feature type="transmembrane region" description="Helical" evidence="1">
    <location>
        <begin position="75"/>
        <end position="94"/>
    </location>
</feature>
<feature type="non-terminal residue" evidence="2">
    <location>
        <position position="1"/>
    </location>
</feature>
<dbReference type="EMBL" id="PCRP01000012">
    <property type="protein sequence ID" value="PIP23898.1"/>
    <property type="molecule type" value="Genomic_DNA"/>
</dbReference>
<organism evidence="2 3">
    <name type="scientific">Candidatus Nealsonbacteria bacterium CG23_combo_of_CG06-09_8_20_14_all_38_19</name>
    <dbReference type="NCBI Taxonomy" id="1974721"/>
    <lineage>
        <taxon>Bacteria</taxon>
        <taxon>Candidatus Nealsoniibacteriota</taxon>
    </lineage>
</organism>
<keyword evidence="1" id="KW-0472">Membrane</keyword>
<proteinExistence type="predicted"/>